<dbReference type="InterPro" id="IPR009050">
    <property type="entry name" value="Globin-like_sf"/>
</dbReference>
<evidence type="ECO:0000256" key="3">
    <source>
        <dbReference type="ARBA" id="ARBA00022723"/>
    </source>
</evidence>
<reference evidence="7 8" key="1">
    <citation type="submission" date="2020-12" db="EMBL/GenBank/DDBJ databases">
        <title>Novel Thalassolituus-related marine hydrocarbonoclastic bacteria mediated algae-derived hydrocarbons mineralization in twilight zone of the northern South China Sea.</title>
        <authorList>
            <person name="Dong C."/>
        </authorList>
    </citation>
    <scope>NUCLEOTIDE SEQUENCE [LARGE SCALE GENOMIC DNA]</scope>
    <source>
        <strain evidence="7 8">IMCC1826</strain>
    </source>
</reference>
<dbReference type="Pfam" id="PF00042">
    <property type="entry name" value="Globin"/>
    <property type="match status" value="1"/>
</dbReference>
<evidence type="ECO:0000256" key="1">
    <source>
        <dbReference type="ARBA" id="ARBA00022617"/>
    </source>
</evidence>
<gene>
    <name evidence="7" type="ORF">I9W95_12385</name>
</gene>
<keyword evidence="1 5" id="KW-0349">Heme</keyword>
<protein>
    <submittedName>
        <fullName evidence="7">Hemin receptor</fullName>
    </submittedName>
</protein>
<keyword evidence="3" id="KW-0479">Metal-binding</keyword>
<keyword evidence="4" id="KW-0408">Iron</keyword>
<dbReference type="PRINTS" id="PR00188">
    <property type="entry name" value="PLANTGLOBIN"/>
</dbReference>
<accession>A0ABS7ZS19</accession>
<keyword evidence="2 5" id="KW-0561">Oxygen transport</keyword>
<evidence type="ECO:0000256" key="5">
    <source>
        <dbReference type="RuleBase" id="RU000356"/>
    </source>
</evidence>
<dbReference type="EMBL" id="JAEDAH010000075">
    <property type="protein sequence ID" value="MCA6064405.1"/>
    <property type="molecule type" value="Genomic_DNA"/>
</dbReference>
<dbReference type="PROSITE" id="PS01033">
    <property type="entry name" value="GLOBIN"/>
    <property type="match status" value="1"/>
</dbReference>
<evidence type="ECO:0000256" key="4">
    <source>
        <dbReference type="ARBA" id="ARBA00023004"/>
    </source>
</evidence>
<feature type="domain" description="Globin" evidence="6">
    <location>
        <begin position="1"/>
        <end position="135"/>
    </location>
</feature>
<evidence type="ECO:0000259" key="6">
    <source>
        <dbReference type="PROSITE" id="PS01033"/>
    </source>
</evidence>
<keyword evidence="8" id="KW-1185">Reference proteome</keyword>
<dbReference type="Proteomes" id="UP000714380">
    <property type="component" value="Unassembled WGS sequence"/>
</dbReference>
<evidence type="ECO:0000313" key="7">
    <source>
        <dbReference type="EMBL" id="MCA6064405.1"/>
    </source>
</evidence>
<dbReference type="RefSeq" id="WP_225675347.1">
    <property type="nucleotide sequence ID" value="NZ_JAEDAH010000075.1"/>
</dbReference>
<dbReference type="PANTHER" id="PTHR43396:SF3">
    <property type="entry name" value="FLAVOHEMOPROTEIN"/>
    <property type="match status" value="1"/>
</dbReference>
<evidence type="ECO:0000313" key="8">
    <source>
        <dbReference type="Proteomes" id="UP000714380"/>
    </source>
</evidence>
<name>A0ABS7ZS19_9GAMM</name>
<dbReference type="PANTHER" id="PTHR43396">
    <property type="entry name" value="FLAVOHEMOPROTEIN"/>
    <property type="match status" value="1"/>
</dbReference>
<dbReference type="CDD" id="cd12131">
    <property type="entry name" value="HGbI-like"/>
    <property type="match status" value="1"/>
</dbReference>
<comment type="caution">
    <text evidence="7">The sequence shown here is derived from an EMBL/GenBank/DDBJ whole genome shotgun (WGS) entry which is preliminary data.</text>
</comment>
<dbReference type="InterPro" id="IPR000971">
    <property type="entry name" value="Globin"/>
</dbReference>
<evidence type="ECO:0000256" key="2">
    <source>
        <dbReference type="ARBA" id="ARBA00022621"/>
    </source>
</evidence>
<comment type="similarity">
    <text evidence="5">Belongs to the globin family.</text>
</comment>
<dbReference type="Gene3D" id="1.10.490.10">
    <property type="entry name" value="Globins"/>
    <property type="match status" value="1"/>
</dbReference>
<keyword evidence="7" id="KW-0675">Receptor</keyword>
<keyword evidence="5" id="KW-0813">Transport</keyword>
<sequence>MITEQQKALVRSTFDMVEPIADTAAEIFYNKLFEYDPALQALFKSNMKDQGRKLMAALKLAVASLDDLDALVPVLQRMAVKHVEYGVKVDDYTPVGNALLFALKTGLAEAYTDEVKEAWTETYRVVATVMRQAAYDDYDPDTYHNTRHYNH</sequence>
<proteinExistence type="inferred from homology"/>
<organism evidence="7 8">
    <name type="scientific">Thalassolituus marinus</name>
    <dbReference type="NCBI Taxonomy" id="671053"/>
    <lineage>
        <taxon>Bacteria</taxon>
        <taxon>Pseudomonadati</taxon>
        <taxon>Pseudomonadota</taxon>
        <taxon>Gammaproteobacteria</taxon>
        <taxon>Oceanospirillales</taxon>
        <taxon>Oceanospirillaceae</taxon>
        <taxon>Thalassolituus</taxon>
    </lineage>
</organism>
<dbReference type="SUPFAM" id="SSF46458">
    <property type="entry name" value="Globin-like"/>
    <property type="match status" value="1"/>
</dbReference>
<dbReference type="InterPro" id="IPR012292">
    <property type="entry name" value="Globin/Proto"/>
</dbReference>